<keyword evidence="4 10" id="KW-0863">Zinc-finger</keyword>
<dbReference type="PANTHER" id="PTHR10333">
    <property type="entry name" value="INHIBITOR OF GROWTH PROTEIN"/>
    <property type="match status" value="1"/>
</dbReference>
<dbReference type="Proteomes" id="UP000799429">
    <property type="component" value="Unassembled WGS sequence"/>
</dbReference>
<feature type="site" description="Histone H3K4me3 binding" evidence="8">
    <location>
        <position position="658"/>
    </location>
</feature>
<evidence type="ECO:0000256" key="5">
    <source>
        <dbReference type="ARBA" id="ARBA00022833"/>
    </source>
</evidence>
<dbReference type="CDD" id="cd15505">
    <property type="entry name" value="PHD_ING"/>
    <property type="match status" value="1"/>
</dbReference>
<dbReference type="GO" id="GO:0070210">
    <property type="term" value="C:Rpd3L-Expanded complex"/>
    <property type="evidence" value="ECO:0007669"/>
    <property type="project" value="TreeGrafter"/>
</dbReference>
<comment type="domain">
    <text evidence="11">The PHD-type zinc finger mediates the binding to H3K4me3.</text>
</comment>
<dbReference type="InterPro" id="IPR024610">
    <property type="entry name" value="ING_N_histone-binding"/>
</dbReference>
<dbReference type="InterPro" id="IPR011011">
    <property type="entry name" value="Znf_FYVE_PHD"/>
</dbReference>
<feature type="compositionally biased region" description="Acidic residues" evidence="12">
    <location>
        <begin position="629"/>
        <end position="639"/>
    </location>
</feature>
<dbReference type="PROSITE" id="PS01359">
    <property type="entry name" value="ZF_PHD_1"/>
    <property type="match status" value="1"/>
</dbReference>
<feature type="site" description="Histone H3K4me3 binding" evidence="8">
    <location>
        <position position="643"/>
    </location>
</feature>
<dbReference type="PROSITE" id="PS50016">
    <property type="entry name" value="ZF_PHD_2"/>
    <property type="match status" value="1"/>
</dbReference>
<keyword evidence="7 11" id="KW-0539">Nucleus</keyword>
<evidence type="ECO:0000256" key="3">
    <source>
        <dbReference type="ARBA" id="ARBA00022723"/>
    </source>
</evidence>
<evidence type="ECO:0000256" key="2">
    <source>
        <dbReference type="ARBA" id="ARBA00010210"/>
    </source>
</evidence>
<evidence type="ECO:0000256" key="6">
    <source>
        <dbReference type="ARBA" id="ARBA00022853"/>
    </source>
</evidence>
<feature type="region of interest" description="Disordered" evidence="12">
    <location>
        <begin position="280"/>
        <end position="641"/>
    </location>
</feature>
<comment type="subunit">
    <text evidence="11">Component of an histone acetyltransferase complex. Interacts with H3K4me3 and to a lesser extent with H3K4me2.</text>
</comment>
<dbReference type="Pfam" id="PF12998">
    <property type="entry name" value="ING"/>
    <property type="match status" value="1"/>
</dbReference>
<dbReference type="InterPro" id="IPR019787">
    <property type="entry name" value="Znf_PHD-finger"/>
</dbReference>
<dbReference type="SUPFAM" id="SSF57903">
    <property type="entry name" value="FYVE/PHD zinc finger"/>
    <property type="match status" value="1"/>
</dbReference>
<evidence type="ECO:0000256" key="1">
    <source>
        <dbReference type="ARBA" id="ARBA00004123"/>
    </source>
</evidence>
<name>A0A9P4SHB8_9PEZI</name>
<dbReference type="InterPro" id="IPR013083">
    <property type="entry name" value="Znf_RING/FYVE/PHD"/>
</dbReference>
<comment type="similarity">
    <text evidence="2 11">Belongs to the ING family.</text>
</comment>
<feature type="compositionally biased region" description="Basic and acidic residues" evidence="12">
    <location>
        <begin position="285"/>
        <end position="296"/>
    </location>
</feature>
<feature type="binding site" evidence="9">
    <location>
        <position position="689"/>
    </location>
    <ligand>
        <name>Zn(2+)</name>
        <dbReference type="ChEBI" id="CHEBI:29105"/>
        <label>2</label>
    </ligand>
</feature>
<feature type="compositionally biased region" description="Polar residues" evidence="12">
    <location>
        <begin position="418"/>
        <end position="436"/>
    </location>
</feature>
<organism evidence="14 15">
    <name type="scientific">Patellaria atrata CBS 101060</name>
    <dbReference type="NCBI Taxonomy" id="1346257"/>
    <lineage>
        <taxon>Eukaryota</taxon>
        <taxon>Fungi</taxon>
        <taxon>Dikarya</taxon>
        <taxon>Ascomycota</taxon>
        <taxon>Pezizomycotina</taxon>
        <taxon>Dothideomycetes</taxon>
        <taxon>Dothideomycetes incertae sedis</taxon>
        <taxon>Patellariales</taxon>
        <taxon>Patellariaceae</taxon>
        <taxon>Patellaria</taxon>
    </lineage>
</organism>
<dbReference type="OrthoDB" id="5411773at2759"/>
<feature type="compositionally biased region" description="Low complexity" evidence="12">
    <location>
        <begin position="601"/>
        <end position="612"/>
    </location>
</feature>
<feature type="binding site" evidence="9">
    <location>
        <position position="671"/>
    </location>
    <ligand>
        <name>Zn(2+)</name>
        <dbReference type="ChEBI" id="CHEBI:29105"/>
        <label>1</label>
    </ligand>
</feature>
<proteinExistence type="inferred from homology"/>
<feature type="binding site" evidence="9">
    <location>
        <position position="644"/>
    </location>
    <ligand>
        <name>Zn(2+)</name>
        <dbReference type="ChEBI" id="CHEBI:29105"/>
        <label>1</label>
    </ligand>
</feature>
<dbReference type="InterPro" id="IPR019786">
    <property type="entry name" value="Zinc_finger_PHD-type_CS"/>
</dbReference>
<evidence type="ECO:0000256" key="4">
    <source>
        <dbReference type="ARBA" id="ARBA00022771"/>
    </source>
</evidence>
<comment type="function">
    <text evidence="11">Component of an histone acetyltransferase complex.</text>
</comment>
<comment type="subcellular location">
    <subcellularLocation>
        <location evidence="1 11">Nucleus</location>
    </subcellularLocation>
</comment>
<feature type="binding site" evidence="9">
    <location>
        <position position="686"/>
    </location>
    <ligand>
        <name>Zn(2+)</name>
        <dbReference type="ChEBI" id="CHEBI:29105"/>
        <label>2</label>
    </ligand>
</feature>
<evidence type="ECO:0000256" key="7">
    <source>
        <dbReference type="ARBA" id="ARBA00023242"/>
    </source>
</evidence>
<feature type="site" description="Histone H3K4me3 binding" evidence="8">
    <location>
        <position position="654"/>
    </location>
</feature>
<protein>
    <recommendedName>
        <fullName evidence="11">Chromatin modification-related protein</fullName>
    </recommendedName>
</protein>
<feature type="site" description="Histone H3K4me3 binding" evidence="8">
    <location>
        <position position="666"/>
    </location>
</feature>
<keyword evidence="15" id="KW-1185">Reference proteome</keyword>
<feature type="compositionally biased region" description="Polar residues" evidence="12">
    <location>
        <begin position="445"/>
        <end position="461"/>
    </location>
</feature>
<dbReference type="GO" id="GO:0033698">
    <property type="term" value="C:Rpd3L complex"/>
    <property type="evidence" value="ECO:0007669"/>
    <property type="project" value="TreeGrafter"/>
</dbReference>
<keyword evidence="5 9" id="KW-0862">Zinc</keyword>
<keyword evidence="6 11" id="KW-0156">Chromatin regulator</keyword>
<feature type="domain" description="PHD-type" evidence="13">
    <location>
        <begin position="641"/>
        <end position="692"/>
    </location>
</feature>
<evidence type="ECO:0000256" key="8">
    <source>
        <dbReference type="PIRSR" id="PIRSR628651-50"/>
    </source>
</evidence>
<evidence type="ECO:0000256" key="12">
    <source>
        <dbReference type="SAM" id="MobiDB-lite"/>
    </source>
</evidence>
<dbReference type="InterPro" id="IPR001965">
    <property type="entry name" value="Znf_PHD"/>
</dbReference>
<dbReference type="GO" id="GO:0008270">
    <property type="term" value="F:zinc ion binding"/>
    <property type="evidence" value="ECO:0007669"/>
    <property type="project" value="UniProtKB-KW"/>
</dbReference>
<evidence type="ECO:0000313" key="15">
    <source>
        <dbReference type="Proteomes" id="UP000799429"/>
    </source>
</evidence>
<gene>
    <name evidence="14" type="ORF">M501DRAFT_928077</name>
</gene>
<feature type="binding site" evidence="9">
    <location>
        <position position="668"/>
    </location>
    <ligand>
        <name>Zn(2+)</name>
        <dbReference type="ChEBI" id="CHEBI:29105"/>
        <label>1</label>
    </ligand>
</feature>
<feature type="compositionally biased region" description="Low complexity" evidence="12">
    <location>
        <begin position="557"/>
        <end position="592"/>
    </location>
</feature>
<comment type="caution">
    <text evidence="14">The sequence shown here is derived from an EMBL/GenBank/DDBJ whole genome shotgun (WGS) entry which is preliminary data.</text>
</comment>
<feature type="binding site" evidence="9">
    <location>
        <position position="646"/>
    </location>
    <ligand>
        <name>Zn(2+)</name>
        <dbReference type="ChEBI" id="CHEBI:29105"/>
        <label>1</label>
    </ligand>
</feature>
<dbReference type="PANTHER" id="PTHR10333:SF42">
    <property type="entry name" value="INHIBITOR OF GROWTH PROTEIN 5"/>
    <property type="match status" value="1"/>
</dbReference>
<feature type="binding site" evidence="9">
    <location>
        <position position="657"/>
    </location>
    <ligand>
        <name>Zn(2+)</name>
        <dbReference type="ChEBI" id="CHEBI:29105"/>
        <label>2</label>
    </ligand>
</feature>
<evidence type="ECO:0000256" key="11">
    <source>
        <dbReference type="RuleBase" id="RU361213"/>
    </source>
</evidence>
<feature type="compositionally biased region" description="Polar residues" evidence="12">
    <location>
        <begin position="8"/>
        <end position="21"/>
    </location>
</feature>
<dbReference type="SMART" id="SM00249">
    <property type="entry name" value="PHD"/>
    <property type="match status" value="1"/>
</dbReference>
<dbReference type="GO" id="GO:0006355">
    <property type="term" value="P:regulation of DNA-templated transcription"/>
    <property type="evidence" value="ECO:0007669"/>
    <property type="project" value="TreeGrafter"/>
</dbReference>
<dbReference type="AlphaFoldDB" id="A0A9P4SHB8"/>
<dbReference type="Gene3D" id="3.30.40.10">
    <property type="entry name" value="Zinc/RING finger domain, C3HC4 (zinc finger)"/>
    <property type="match status" value="1"/>
</dbReference>
<dbReference type="SMART" id="SM01408">
    <property type="entry name" value="ING"/>
    <property type="match status" value="1"/>
</dbReference>
<accession>A0A9P4SHB8</accession>
<feature type="region of interest" description="Disordered" evidence="12">
    <location>
        <begin position="1"/>
        <end position="24"/>
    </location>
</feature>
<reference evidence="14" key="1">
    <citation type="journal article" date="2020" name="Stud. Mycol.">
        <title>101 Dothideomycetes genomes: a test case for predicting lifestyles and emergence of pathogens.</title>
        <authorList>
            <person name="Haridas S."/>
            <person name="Albert R."/>
            <person name="Binder M."/>
            <person name="Bloem J."/>
            <person name="Labutti K."/>
            <person name="Salamov A."/>
            <person name="Andreopoulos B."/>
            <person name="Baker S."/>
            <person name="Barry K."/>
            <person name="Bills G."/>
            <person name="Bluhm B."/>
            <person name="Cannon C."/>
            <person name="Castanera R."/>
            <person name="Culley D."/>
            <person name="Daum C."/>
            <person name="Ezra D."/>
            <person name="Gonzalez J."/>
            <person name="Henrissat B."/>
            <person name="Kuo A."/>
            <person name="Liang C."/>
            <person name="Lipzen A."/>
            <person name="Lutzoni F."/>
            <person name="Magnuson J."/>
            <person name="Mondo S."/>
            <person name="Nolan M."/>
            <person name="Ohm R."/>
            <person name="Pangilinan J."/>
            <person name="Park H.-J."/>
            <person name="Ramirez L."/>
            <person name="Alfaro M."/>
            <person name="Sun H."/>
            <person name="Tritt A."/>
            <person name="Yoshinaga Y."/>
            <person name="Zwiers L.-H."/>
            <person name="Turgeon B."/>
            <person name="Goodwin S."/>
            <person name="Spatafora J."/>
            <person name="Crous P."/>
            <person name="Grigoriev I."/>
        </authorList>
    </citation>
    <scope>NUCLEOTIDE SEQUENCE</scope>
    <source>
        <strain evidence="14">CBS 101060</strain>
    </source>
</reference>
<evidence type="ECO:0000256" key="10">
    <source>
        <dbReference type="PROSITE-ProRule" id="PRU00146"/>
    </source>
</evidence>
<keyword evidence="3 9" id="KW-0479">Metal-binding</keyword>
<evidence type="ECO:0000259" key="13">
    <source>
        <dbReference type="PROSITE" id="PS50016"/>
    </source>
</evidence>
<dbReference type="EMBL" id="MU006090">
    <property type="protein sequence ID" value="KAF2841822.1"/>
    <property type="molecule type" value="Genomic_DNA"/>
</dbReference>
<evidence type="ECO:0000313" key="14">
    <source>
        <dbReference type="EMBL" id="KAF2841822.1"/>
    </source>
</evidence>
<dbReference type="GO" id="GO:0006325">
    <property type="term" value="P:chromatin organization"/>
    <property type="evidence" value="ECO:0007669"/>
    <property type="project" value="UniProtKB-KW"/>
</dbReference>
<feature type="binding site" evidence="9">
    <location>
        <position position="662"/>
    </location>
    <ligand>
        <name>Zn(2+)</name>
        <dbReference type="ChEBI" id="CHEBI:29105"/>
        <label>2</label>
    </ligand>
</feature>
<evidence type="ECO:0000256" key="9">
    <source>
        <dbReference type="PIRSR" id="PIRSR628651-51"/>
    </source>
</evidence>
<feature type="compositionally biased region" description="Polar residues" evidence="12">
    <location>
        <begin position="536"/>
        <end position="547"/>
    </location>
</feature>
<sequence>MATPAPNRRQSTRQVRTSVSRPLNYYARPFTSRGHTLEQGTSNNAAPGFFPATQHFTDCLAALPREVMKHFSMMKEVEAKLHDPDERLKLALDKINCLPTPVQGQTYSAQNPFPGSTAANSANVSYNGSVNGATPMHHNQAVDVLDAAGQPEQQAQSAVNARVALFAEVHRAISEILHVIPEKIAIYDQADLALKKQTARMDSSWPYMELEFTEEARLGSSTHWAYTDKESKKVLPPTNDRSRREVASANNLAAAAMAVHEGDIAATRSEARREAMLANKRHRNQHLDSDFDDRPPPKKVQPRPRKPVETNIAPEGKIQGLGITNGTSHVSKKRKTEKEKAIPPPMERSMSGAMAQAGRTNAGSPRETLATESTRKKKAPASTPSLPKKKLPAGGANSPPVASSPLVGSFGPSRDASQRPQSSRVRQNSATNSIISAAQDASRVRPSSSASNRPLNGTSVYEQMEQIAGMGGQGLRSAQVTPRLGPAPDVTPSQDTLRDVPTIQETSTLKREDNADQNFDDAYPQMATAPPVTTRAGRTSKTATPITSAFPDIPLQRSRSTRNANNNSSHASSVSDSQPVAPTSTVATATITQKRSHKKGAGLAAQAAQKAAQELEEDGHSGAEGSDAAIEEEVDEDGDEPRYCYCNGVSYGEMIACDNENCSREWFHLSCAKLQKPPSSKEKWYCRNCAPAFEAKKEGKKARPGSR</sequence>
<dbReference type="InterPro" id="IPR028651">
    <property type="entry name" value="ING_fam"/>
</dbReference>